<sequence length="121" mass="14128">MERPANEVDKVTTLAFEKDLNSVKSEMMNTTTVSQMADWFKAFSDPTRIKIVDALLQRELCVNDLSVIIDMGQSAVSHQLRLLRNMRIVKRRKEGKTVFYSLHDTHVEQIFQQTLQHLRHE</sequence>
<organism evidence="5 6">
    <name type="scientific">Paenibacillus tianjinensis</name>
    <dbReference type="NCBI Taxonomy" id="2810347"/>
    <lineage>
        <taxon>Bacteria</taxon>
        <taxon>Bacillati</taxon>
        <taxon>Bacillota</taxon>
        <taxon>Bacilli</taxon>
        <taxon>Bacillales</taxon>
        <taxon>Paenibacillaceae</taxon>
        <taxon>Paenibacillus</taxon>
    </lineage>
</organism>
<dbReference type="PRINTS" id="PR00778">
    <property type="entry name" value="HTHARSR"/>
</dbReference>
<evidence type="ECO:0000259" key="4">
    <source>
        <dbReference type="PROSITE" id="PS50987"/>
    </source>
</evidence>
<dbReference type="InterPro" id="IPR036390">
    <property type="entry name" value="WH_DNA-bd_sf"/>
</dbReference>
<dbReference type="Gene3D" id="1.10.10.10">
    <property type="entry name" value="Winged helix-like DNA-binding domain superfamily/Winged helix DNA-binding domain"/>
    <property type="match status" value="1"/>
</dbReference>
<dbReference type="NCBIfam" id="NF033788">
    <property type="entry name" value="HTH_metalloreg"/>
    <property type="match status" value="1"/>
</dbReference>
<dbReference type="SUPFAM" id="SSF46785">
    <property type="entry name" value="Winged helix' DNA-binding domain"/>
    <property type="match status" value="1"/>
</dbReference>
<dbReference type="RefSeq" id="WP_054940708.1">
    <property type="nucleotide sequence ID" value="NZ_CP070969.1"/>
</dbReference>
<dbReference type="CDD" id="cd00090">
    <property type="entry name" value="HTH_ARSR"/>
    <property type="match status" value="1"/>
</dbReference>
<evidence type="ECO:0000256" key="3">
    <source>
        <dbReference type="ARBA" id="ARBA00023163"/>
    </source>
</evidence>
<keyword evidence="6" id="KW-1185">Reference proteome</keyword>
<dbReference type="PANTHER" id="PTHR43132">
    <property type="entry name" value="ARSENICAL RESISTANCE OPERON REPRESSOR ARSR-RELATED"/>
    <property type="match status" value="1"/>
</dbReference>
<evidence type="ECO:0000256" key="1">
    <source>
        <dbReference type="ARBA" id="ARBA00023015"/>
    </source>
</evidence>
<protein>
    <submittedName>
        <fullName evidence="5">Helix-turn-helix transcriptional regulator</fullName>
    </submittedName>
</protein>
<evidence type="ECO:0000256" key="2">
    <source>
        <dbReference type="ARBA" id="ARBA00023125"/>
    </source>
</evidence>
<dbReference type="InterPro" id="IPR036388">
    <property type="entry name" value="WH-like_DNA-bd_sf"/>
</dbReference>
<dbReference type="InterPro" id="IPR001845">
    <property type="entry name" value="HTH_ArsR_DNA-bd_dom"/>
</dbReference>
<dbReference type="PANTHER" id="PTHR43132:SF6">
    <property type="entry name" value="HTH-TYPE TRANSCRIPTIONAL REPRESSOR CZRA"/>
    <property type="match status" value="1"/>
</dbReference>
<proteinExistence type="predicted"/>
<keyword evidence="1" id="KW-0805">Transcription regulation</keyword>
<dbReference type="SMART" id="SM00418">
    <property type="entry name" value="HTH_ARSR"/>
    <property type="match status" value="1"/>
</dbReference>
<dbReference type="EMBL" id="CP070969">
    <property type="protein sequence ID" value="QSF47500.1"/>
    <property type="molecule type" value="Genomic_DNA"/>
</dbReference>
<evidence type="ECO:0000313" key="6">
    <source>
        <dbReference type="Proteomes" id="UP000663452"/>
    </source>
</evidence>
<dbReference type="PROSITE" id="PS50987">
    <property type="entry name" value="HTH_ARSR_2"/>
    <property type="match status" value="1"/>
</dbReference>
<feature type="domain" description="HTH arsR-type" evidence="4">
    <location>
        <begin position="28"/>
        <end position="121"/>
    </location>
</feature>
<keyword evidence="2" id="KW-0238">DNA-binding</keyword>
<reference evidence="5 6" key="1">
    <citation type="submission" date="2021-02" db="EMBL/GenBank/DDBJ databases">
        <title>Paenibacillus tianjinensis sp. nov.</title>
        <authorList>
            <person name="Liu H."/>
        </authorList>
    </citation>
    <scope>NUCLEOTIDE SEQUENCE [LARGE SCALE GENOMIC DNA]</scope>
    <source>
        <strain evidence="5 6">TB2019</strain>
    </source>
</reference>
<dbReference type="Pfam" id="PF01022">
    <property type="entry name" value="HTH_5"/>
    <property type="match status" value="1"/>
</dbReference>
<evidence type="ECO:0000313" key="5">
    <source>
        <dbReference type="EMBL" id="QSF47500.1"/>
    </source>
</evidence>
<dbReference type="Proteomes" id="UP000663452">
    <property type="component" value="Chromosome"/>
</dbReference>
<accession>A0ABX7LLT6</accession>
<name>A0ABX7LLT6_9BACL</name>
<gene>
    <name evidence="5" type="ORF">JRJ22_13580</name>
</gene>
<dbReference type="InterPro" id="IPR011991">
    <property type="entry name" value="ArsR-like_HTH"/>
</dbReference>
<keyword evidence="3" id="KW-0804">Transcription</keyword>
<dbReference type="InterPro" id="IPR051011">
    <property type="entry name" value="Metal_resp_trans_reg"/>
</dbReference>